<gene>
    <name evidence="10" type="ORF">F1189_24275</name>
</gene>
<dbReference type="InterPro" id="IPR003004">
    <property type="entry name" value="GspF/PilC"/>
</dbReference>
<evidence type="ECO:0000313" key="11">
    <source>
        <dbReference type="Proteomes" id="UP000325255"/>
    </source>
</evidence>
<protein>
    <submittedName>
        <fullName evidence="10">Type II secretion system F family protein</fullName>
    </submittedName>
</protein>
<dbReference type="PANTHER" id="PTHR30012:SF0">
    <property type="entry name" value="TYPE II SECRETION SYSTEM PROTEIN F-RELATED"/>
    <property type="match status" value="1"/>
</dbReference>
<comment type="subcellular location">
    <subcellularLocation>
        <location evidence="1">Cell inner membrane</location>
        <topology evidence="1">Multi-pass membrane protein</topology>
    </subcellularLocation>
</comment>
<dbReference type="GO" id="GO:0005886">
    <property type="term" value="C:plasma membrane"/>
    <property type="evidence" value="ECO:0007669"/>
    <property type="project" value="UniProtKB-SubCell"/>
</dbReference>
<keyword evidence="6 8" id="KW-1133">Transmembrane helix</keyword>
<dbReference type="GO" id="GO:0015628">
    <property type="term" value="P:protein secretion by the type II secretion system"/>
    <property type="evidence" value="ECO:0007669"/>
    <property type="project" value="TreeGrafter"/>
</dbReference>
<feature type="domain" description="Type II secretion system protein GspF" evidence="9">
    <location>
        <begin position="69"/>
        <end position="192"/>
    </location>
</feature>
<feature type="transmembrane region" description="Helical" evidence="8">
    <location>
        <begin position="371"/>
        <end position="396"/>
    </location>
</feature>
<dbReference type="InterPro" id="IPR018076">
    <property type="entry name" value="T2SS_GspF_dom"/>
</dbReference>
<feature type="transmembrane region" description="Helical" evidence="8">
    <location>
        <begin position="169"/>
        <end position="191"/>
    </location>
</feature>
<dbReference type="FunFam" id="1.20.81.30:FF:000001">
    <property type="entry name" value="Type II secretion system protein F"/>
    <property type="match status" value="1"/>
</dbReference>
<evidence type="ECO:0000256" key="1">
    <source>
        <dbReference type="ARBA" id="ARBA00004429"/>
    </source>
</evidence>
<feature type="domain" description="Type II secretion system protein GspF" evidence="9">
    <location>
        <begin position="273"/>
        <end position="393"/>
    </location>
</feature>
<evidence type="ECO:0000256" key="4">
    <source>
        <dbReference type="ARBA" id="ARBA00022519"/>
    </source>
</evidence>
<dbReference type="PRINTS" id="PR00812">
    <property type="entry name" value="BCTERIALGSPF"/>
</dbReference>
<keyword evidence="7 8" id="KW-0472">Membrane</keyword>
<dbReference type="AlphaFoldDB" id="A0A5M6IPD6"/>
<dbReference type="OrthoDB" id="9805682at2"/>
<reference evidence="10 11" key="1">
    <citation type="submission" date="2019-09" db="EMBL/GenBank/DDBJ databases">
        <title>Genome sequence of Rhodovastum atsumiense, a diverse member of the Acetobacteraceae family of non-sulfur purple photosynthetic bacteria.</title>
        <authorList>
            <person name="Meyer T."/>
            <person name="Kyndt J."/>
        </authorList>
    </citation>
    <scope>NUCLEOTIDE SEQUENCE [LARGE SCALE GENOMIC DNA]</scope>
    <source>
        <strain evidence="10 11">DSM 21279</strain>
    </source>
</reference>
<organism evidence="10 11">
    <name type="scientific">Rhodovastum atsumiense</name>
    <dbReference type="NCBI Taxonomy" id="504468"/>
    <lineage>
        <taxon>Bacteria</taxon>
        <taxon>Pseudomonadati</taxon>
        <taxon>Pseudomonadota</taxon>
        <taxon>Alphaproteobacteria</taxon>
        <taxon>Acetobacterales</taxon>
        <taxon>Acetobacteraceae</taxon>
        <taxon>Rhodovastum</taxon>
    </lineage>
</organism>
<evidence type="ECO:0000256" key="5">
    <source>
        <dbReference type="ARBA" id="ARBA00022692"/>
    </source>
</evidence>
<feature type="transmembrane region" description="Helical" evidence="8">
    <location>
        <begin position="211"/>
        <end position="237"/>
    </location>
</feature>
<evidence type="ECO:0000256" key="7">
    <source>
        <dbReference type="ARBA" id="ARBA00023136"/>
    </source>
</evidence>
<accession>A0A5M6IPD6</accession>
<evidence type="ECO:0000259" key="9">
    <source>
        <dbReference type="Pfam" id="PF00482"/>
    </source>
</evidence>
<evidence type="ECO:0000313" key="10">
    <source>
        <dbReference type="EMBL" id="KAA5609428.1"/>
    </source>
</evidence>
<dbReference type="EMBL" id="VWPK01000051">
    <property type="protein sequence ID" value="KAA5609428.1"/>
    <property type="molecule type" value="Genomic_DNA"/>
</dbReference>
<dbReference type="Proteomes" id="UP000325255">
    <property type="component" value="Unassembled WGS sequence"/>
</dbReference>
<evidence type="ECO:0000256" key="3">
    <source>
        <dbReference type="ARBA" id="ARBA00022475"/>
    </source>
</evidence>
<keyword evidence="11" id="KW-1185">Reference proteome</keyword>
<name>A0A5M6IPD6_9PROT</name>
<dbReference type="PANTHER" id="PTHR30012">
    <property type="entry name" value="GENERAL SECRETION PATHWAY PROTEIN"/>
    <property type="match status" value="1"/>
</dbReference>
<sequence>MGTWRYTAIDRAGRSITGTLDAADEAEVARLLRRQGAVPVQLATVRARRTWTLESGGAEVLTRKEQTAFLRELATMLGAGQDLDRALSFLVDTAAAARTRRITTALRDAVRGGAALAAAMALQPRSFPRLTIGLVRAGEAGGTLAPTLERLATLMERERSLAATVQSALIYPALLLVAAIGAIALLLTQVLPQFVPLFEQNGAQLPDSTRFLIAAGDAVAAYGPATLLGLALLLVIACQLLRRPAPRLAFDRLRLHLPVLGTLGREVMAARLCRTLGTLLQNGVALVPALAIAREVLGNEAGTAGLDRATLAARGGAGLAGPLEQAGLFPPRTIHLLRLGEETAQLGTMALRAAEIHEEQVRLATQRLVSLLTPAITIVMGAVIAGIVSSLLLAMLSLNDLAQ</sequence>
<evidence type="ECO:0000256" key="8">
    <source>
        <dbReference type="SAM" id="Phobius"/>
    </source>
</evidence>
<evidence type="ECO:0000256" key="6">
    <source>
        <dbReference type="ARBA" id="ARBA00022989"/>
    </source>
</evidence>
<keyword evidence="5 8" id="KW-0812">Transmembrane</keyword>
<keyword evidence="4" id="KW-0997">Cell inner membrane</keyword>
<dbReference type="Pfam" id="PF00482">
    <property type="entry name" value="T2SSF"/>
    <property type="match status" value="2"/>
</dbReference>
<keyword evidence="3" id="KW-1003">Cell membrane</keyword>
<dbReference type="RefSeq" id="WP_150043764.1">
    <property type="nucleotide sequence ID" value="NZ_OW485601.1"/>
</dbReference>
<proteinExistence type="inferred from homology"/>
<dbReference type="InterPro" id="IPR042094">
    <property type="entry name" value="T2SS_GspF_sf"/>
</dbReference>
<comment type="similarity">
    <text evidence="2">Belongs to the GSP F family.</text>
</comment>
<dbReference type="Gene3D" id="1.20.81.30">
    <property type="entry name" value="Type II secretion system (T2SS), domain F"/>
    <property type="match status" value="2"/>
</dbReference>
<comment type="caution">
    <text evidence="10">The sequence shown here is derived from an EMBL/GenBank/DDBJ whole genome shotgun (WGS) entry which is preliminary data.</text>
</comment>
<evidence type="ECO:0000256" key="2">
    <source>
        <dbReference type="ARBA" id="ARBA00005745"/>
    </source>
</evidence>